<dbReference type="PANTHER" id="PTHR47359:SF3">
    <property type="entry name" value="NLP_P60 DOMAIN-CONTAINING PROTEIN-RELATED"/>
    <property type="match status" value="1"/>
</dbReference>
<dbReference type="InterPro" id="IPR038765">
    <property type="entry name" value="Papain-like_cys_pep_sf"/>
</dbReference>
<evidence type="ECO:0000313" key="7">
    <source>
        <dbReference type="Proteomes" id="UP000015480"/>
    </source>
</evidence>
<name>S5YYL7_PARAH</name>
<dbReference type="PROSITE" id="PS51935">
    <property type="entry name" value="NLPC_P60"/>
    <property type="match status" value="1"/>
</dbReference>
<organism evidence="6 7">
    <name type="scientific">Paracoccus aminophilus JCM 7686</name>
    <dbReference type="NCBI Taxonomy" id="1367847"/>
    <lineage>
        <taxon>Bacteria</taxon>
        <taxon>Pseudomonadati</taxon>
        <taxon>Pseudomonadota</taxon>
        <taxon>Alphaproteobacteria</taxon>
        <taxon>Rhodobacterales</taxon>
        <taxon>Paracoccaceae</taxon>
        <taxon>Paracoccus</taxon>
    </lineage>
</organism>
<evidence type="ECO:0000256" key="2">
    <source>
        <dbReference type="ARBA" id="ARBA00022670"/>
    </source>
</evidence>
<evidence type="ECO:0000256" key="4">
    <source>
        <dbReference type="ARBA" id="ARBA00022807"/>
    </source>
</evidence>
<dbReference type="KEGG" id="pami:JCM7686_3266"/>
<keyword evidence="2" id="KW-0645">Protease</keyword>
<dbReference type="AlphaFoldDB" id="S5YYL7"/>
<accession>S5YYL7</accession>
<dbReference type="PATRIC" id="fig|1367847.3.peg.3293"/>
<dbReference type="Gene3D" id="3.90.1720.10">
    <property type="entry name" value="endopeptidase domain like (from Nostoc punctiforme)"/>
    <property type="match status" value="1"/>
</dbReference>
<dbReference type="InterPro" id="IPR000064">
    <property type="entry name" value="NLP_P60_dom"/>
</dbReference>
<dbReference type="MEROPS" id="C40.001"/>
<protein>
    <submittedName>
        <fullName evidence="6">NLP/P60 protein</fullName>
    </submittedName>
</protein>
<dbReference type="STRING" id="1367847.JCM7686_3266"/>
<gene>
    <name evidence="6" type="ORF">JCM7686_3266</name>
</gene>
<dbReference type="HOGENOM" id="CLU_016043_13_3_5"/>
<keyword evidence="4" id="KW-0788">Thiol protease</keyword>
<dbReference type="Pfam" id="PF18348">
    <property type="entry name" value="SH3_16"/>
    <property type="match status" value="1"/>
</dbReference>
<sequence>MTADMSQIAPNLTDRRLTPATDRVALDSLKGLLERPAYVPGEPARIKVMVTDIWRAIGGARDRQINYGADVTVIEERDGWSFIQAAQDGYCGWVSSEVLTRDLPPITHRLAVPASQIYAEADLKSRDIGTLSLGARLSVVGTKGHFAELATGGWVPAMHLSATPATDPGDVAETLRGTPYLWGGNSRIGIDCSGFAQASLVACGILCPGDSDMQEKSFPKVEGEFQRGDLLFWPGHVAMALDATRMIHSTGFVMGVIIENTAEAIARIDAAGDGPFLGARRPDRTKRIAFP</sequence>
<evidence type="ECO:0000256" key="1">
    <source>
        <dbReference type="ARBA" id="ARBA00007074"/>
    </source>
</evidence>
<proteinExistence type="inferred from homology"/>
<reference evidence="6 7" key="1">
    <citation type="journal article" date="2014" name="BMC Genomics">
        <title>Architecture and functions of a multipartite genome of the methylotrophic bacterium Paracoccus aminophilus JCM 7686, containing primary and secondary chromids.</title>
        <authorList>
            <person name="Dziewit L."/>
            <person name="Czarnecki J."/>
            <person name="Wibberg D."/>
            <person name="Radlinska M."/>
            <person name="Mrozek P."/>
            <person name="Szymczak M."/>
            <person name="Schluter A."/>
            <person name="Puhler A."/>
            <person name="Bartosik D."/>
        </authorList>
    </citation>
    <scope>NUCLEOTIDE SEQUENCE [LARGE SCALE GENOMIC DNA]</scope>
    <source>
        <strain evidence="6">JCM 7686</strain>
    </source>
</reference>
<dbReference type="GO" id="GO:0006508">
    <property type="term" value="P:proteolysis"/>
    <property type="evidence" value="ECO:0007669"/>
    <property type="project" value="UniProtKB-KW"/>
</dbReference>
<evidence type="ECO:0000256" key="3">
    <source>
        <dbReference type="ARBA" id="ARBA00022801"/>
    </source>
</evidence>
<dbReference type="Gene3D" id="2.30.30.40">
    <property type="entry name" value="SH3 Domains"/>
    <property type="match status" value="1"/>
</dbReference>
<dbReference type="SUPFAM" id="SSF54001">
    <property type="entry name" value="Cysteine proteinases"/>
    <property type="match status" value="1"/>
</dbReference>
<comment type="similarity">
    <text evidence="1">Belongs to the peptidase C40 family.</text>
</comment>
<feature type="domain" description="NlpC/P60" evidence="5">
    <location>
        <begin position="161"/>
        <end position="283"/>
    </location>
</feature>
<evidence type="ECO:0000259" key="5">
    <source>
        <dbReference type="PROSITE" id="PS51935"/>
    </source>
</evidence>
<evidence type="ECO:0000313" key="6">
    <source>
        <dbReference type="EMBL" id="AGT10301.1"/>
    </source>
</evidence>
<dbReference type="InterPro" id="IPR051794">
    <property type="entry name" value="PG_Endopeptidase_C40"/>
</dbReference>
<keyword evidence="7" id="KW-1185">Reference proteome</keyword>
<dbReference type="PANTHER" id="PTHR47359">
    <property type="entry name" value="PEPTIDOGLYCAN DL-ENDOPEPTIDASE CWLO"/>
    <property type="match status" value="1"/>
</dbReference>
<dbReference type="eggNOG" id="COG0791">
    <property type="taxonomic scope" value="Bacteria"/>
</dbReference>
<keyword evidence="3" id="KW-0378">Hydrolase</keyword>
<dbReference type="GO" id="GO:0008234">
    <property type="term" value="F:cysteine-type peptidase activity"/>
    <property type="evidence" value="ECO:0007669"/>
    <property type="project" value="UniProtKB-KW"/>
</dbReference>
<dbReference type="Proteomes" id="UP000015480">
    <property type="component" value="Chromosome"/>
</dbReference>
<dbReference type="Pfam" id="PF00877">
    <property type="entry name" value="NLPC_P60"/>
    <property type="match status" value="1"/>
</dbReference>
<dbReference type="InterPro" id="IPR041382">
    <property type="entry name" value="SH3_16"/>
</dbReference>
<dbReference type="EMBL" id="CP006650">
    <property type="protein sequence ID" value="AGT10301.1"/>
    <property type="molecule type" value="Genomic_DNA"/>
</dbReference>